<evidence type="ECO:0000313" key="2">
    <source>
        <dbReference type="EMBL" id="KAF1999440.1"/>
    </source>
</evidence>
<evidence type="ECO:0000313" key="3">
    <source>
        <dbReference type="Proteomes" id="UP000799779"/>
    </source>
</evidence>
<proteinExistence type="predicted"/>
<organism evidence="2 3">
    <name type="scientific">Amniculicola lignicola CBS 123094</name>
    <dbReference type="NCBI Taxonomy" id="1392246"/>
    <lineage>
        <taxon>Eukaryota</taxon>
        <taxon>Fungi</taxon>
        <taxon>Dikarya</taxon>
        <taxon>Ascomycota</taxon>
        <taxon>Pezizomycotina</taxon>
        <taxon>Dothideomycetes</taxon>
        <taxon>Pleosporomycetidae</taxon>
        <taxon>Pleosporales</taxon>
        <taxon>Amniculicolaceae</taxon>
        <taxon>Amniculicola</taxon>
    </lineage>
</organism>
<feature type="region of interest" description="Disordered" evidence="1">
    <location>
        <begin position="18"/>
        <end position="226"/>
    </location>
</feature>
<dbReference type="AlphaFoldDB" id="A0A6A5WC48"/>
<accession>A0A6A5WC48</accession>
<reference evidence="2" key="1">
    <citation type="journal article" date="2020" name="Stud. Mycol.">
        <title>101 Dothideomycetes genomes: a test case for predicting lifestyles and emergence of pathogens.</title>
        <authorList>
            <person name="Haridas S."/>
            <person name="Albert R."/>
            <person name="Binder M."/>
            <person name="Bloem J."/>
            <person name="Labutti K."/>
            <person name="Salamov A."/>
            <person name="Andreopoulos B."/>
            <person name="Baker S."/>
            <person name="Barry K."/>
            <person name="Bills G."/>
            <person name="Bluhm B."/>
            <person name="Cannon C."/>
            <person name="Castanera R."/>
            <person name="Culley D."/>
            <person name="Daum C."/>
            <person name="Ezra D."/>
            <person name="Gonzalez J."/>
            <person name="Henrissat B."/>
            <person name="Kuo A."/>
            <person name="Liang C."/>
            <person name="Lipzen A."/>
            <person name="Lutzoni F."/>
            <person name="Magnuson J."/>
            <person name="Mondo S."/>
            <person name="Nolan M."/>
            <person name="Ohm R."/>
            <person name="Pangilinan J."/>
            <person name="Park H.-J."/>
            <person name="Ramirez L."/>
            <person name="Alfaro M."/>
            <person name="Sun H."/>
            <person name="Tritt A."/>
            <person name="Yoshinaga Y."/>
            <person name="Zwiers L.-H."/>
            <person name="Turgeon B."/>
            <person name="Goodwin S."/>
            <person name="Spatafora J."/>
            <person name="Crous P."/>
            <person name="Grigoriev I."/>
        </authorList>
    </citation>
    <scope>NUCLEOTIDE SEQUENCE</scope>
    <source>
        <strain evidence="2">CBS 123094</strain>
    </source>
</reference>
<dbReference type="EMBL" id="ML977595">
    <property type="protein sequence ID" value="KAF1999440.1"/>
    <property type="molecule type" value="Genomic_DNA"/>
</dbReference>
<feature type="region of interest" description="Disordered" evidence="1">
    <location>
        <begin position="292"/>
        <end position="317"/>
    </location>
</feature>
<gene>
    <name evidence="2" type="ORF">P154DRAFT_563984</name>
</gene>
<feature type="compositionally biased region" description="Polar residues" evidence="1">
    <location>
        <begin position="175"/>
        <end position="186"/>
    </location>
</feature>
<evidence type="ECO:0000256" key="1">
    <source>
        <dbReference type="SAM" id="MobiDB-lite"/>
    </source>
</evidence>
<protein>
    <submittedName>
        <fullName evidence="2">Uncharacterized protein</fullName>
    </submittedName>
</protein>
<feature type="compositionally biased region" description="Polar residues" evidence="1">
    <location>
        <begin position="82"/>
        <end position="122"/>
    </location>
</feature>
<keyword evidence="3" id="KW-1185">Reference proteome</keyword>
<feature type="compositionally biased region" description="Low complexity" evidence="1">
    <location>
        <begin position="187"/>
        <end position="201"/>
    </location>
</feature>
<name>A0A6A5WC48_9PLEO</name>
<dbReference type="Proteomes" id="UP000799779">
    <property type="component" value="Unassembled WGS sequence"/>
</dbReference>
<feature type="compositionally biased region" description="Low complexity" evidence="1">
    <location>
        <begin position="138"/>
        <end position="155"/>
    </location>
</feature>
<sequence>MDFWKKATTAAEATVEFERGARMKKKKKKKNGENEPVEAPEVGAMPTQSSGVDVAGGTVPTQQPFDLTSAPGYGNPYPPQNSYPFTSAPSQNFDVTSSQHPNYQTPYYHQPQAQNYPSQQGYYRQPIYQPNSSPPVDPQQYQPHTPQQQQWAQQPLNYGQPPQAPDPYSPPDSGRSISYGYNQGNGPSSSPIPFPSFQTFPSSPPPEWGISNDGMFPTSRPSPPSQILRAQTFAQPAPSDWPTGPTPSFGSIRAQTYHVSSSEVQMCPRHPSQQLNVSTCIEVGNASIVSPLSQSRQHVKKEISRWSRSTLSGSSVA</sequence>
<feature type="compositionally biased region" description="Low complexity" evidence="1">
    <location>
        <begin position="306"/>
        <end position="317"/>
    </location>
</feature>